<gene>
    <name evidence="4" type="primary">paaH_2</name>
    <name evidence="4" type="ORF">PIGHUM_03699</name>
</gene>
<proteinExistence type="predicted"/>
<organism evidence="4 5">
    <name type="scientific">Pigmentiphaga humi</name>
    <dbReference type="NCBI Taxonomy" id="2478468"/>
    <lineage>
        <taxon>Bacteria</taxon>
        <taxon>Pseudomonadati</taxon>
        <taxon>Pseudomonadota</taxon>
        <taxon>Betaproteobacteria</taxon>
        <taxon>Burkholderiales</taxon>
        <taxon>Alcaligenaceae</taxon>
        <taxon>Pigmentiphaga</taxon>
    </lineage>
</organism>
<sequence>MKAIGSVGIVGAGAMGRGIAQIAAQAGLRVYLYDTAPAALASARDSLRQTWDKLVEKGKLDAARAGQALEALVLCEQLGRLSVCDLVIEAIVERLDAKQGLFKQLEDIVAPDCILASNTSSLSITAIAAACRLPQRVAGYHFFNPVPLMKVVEVIDGLRSDRAVGDALAELASRMGHTPVRAKDMPGFIVNHAGRGLNTEGLRILQEGVATCAQVDAVMTGQAGFRMGPFELMDLTGLDVSHPVMESIYRQFFDEPRYRPSALTSVRLAGGLLGRKTGQGFYTYVDGKKQVEPEAPPPAVAALPEVWVSPARPEAARIVSERLLALGAKVQSGAKPGPDALIVVTPCGEDATTAACDQGLDAARTVAVDVLHGLPAGRRRTLMATPLTAPAWRDAAVAVFAADGAPVTLIEDSPGFIAQRVVATIVNIASEIAQQGIATPQDIDRAVTLGLGYPQGPLAMGDALGAPRLVEILRNLVRVTGDMRYRPSLWLQRRAQLGMSLLQG</sequence>
<dbReference type="InterPro" id="IPR036291">
    <property type="entry name" value="NAD(P)-bd_dom_sf"/>
</dbReference>
<evidence type="ECO:0000259" key="3">
    <source>
        <dbReference type="Pfam" id="PF02737"/>
    </source>
</evidence>
<protein>
    <submittedName>
        <fullName evidence="4">3-hydroxyadipyl-CoA dehydrogenase</fullName>
        <ecNumber evidence="4">1.1.1.-</ecNumber>
    </submittedName>
</protein>
<keyword evidence="5" id="KW-1185">Reference proteome</keyword>
<keyword evidence="1 4" id="KW-0560">Oxidoreductase</keyword>
<dbReference type="FunFam" id="3.40.50.720:FF:000009">
    <property type="entry name" value="Fatty oxidation complex, alpha subunit"/>
    <property type="match status" value="1"/>
</dbReference>
<dbReference type="NCBIfam" id="NF006124">
    <property type="entry name" value="PRK08268.1"/>
    <property type="match status" value="1"/>
</dbReference>
<dbReference type="PANTHER" id="PTHR48075:SF5">
    <property type="entry name" value="3-HYDROXYBUTYRYL-COA DEHYDROGENASE"/>
    <property type="match status" value="1"/>
</dbReference>
<dbReference type="SUPFAM" id="SSF48179">
    <property type="entry name" value="6-phosphogluconate dehydrogenase C-terminal domain-like"/>
    <property type="match status" value="2"/>
</dbReference>
<feature type="domain" description="3-hydroxyacyl-CoA dehydrogenase C-terminal" evidence="2">
    <location>
        <begin position="415"/>
        <end position="498"/>
    </location>
</feature>
<dbReference type="Pfam" id="PF02737">
    <property type="entry name" value="3HCDH_N"/>
    <property type="match status" value="1"/>
</dbReference>
<dbReference type="EMBL" id="UWPJ01000027">
    <property type="protein sequence ID" value="VCU71613.1"/>
    <property type="molecule type" value="Genomic_DNA"/>
</dbReference>
<dbReference type="OrthoDB" id="5287258at2"/>
<evidence type="ECO:0000313" key="5">
    <source>
        <dbReference type="Proteomes" id="UP000277294"/>
    </source>
</evidence>
<dbReference type="InterPro" id="IPR008927">
    <property type="entry name" value="6-PGluconate_DH-like_C_sf"/>
</dbReference>
<dbReference type="Proteomes" id="UP000277294">
    <property type="component" value="Unassembled WGS sequence"/>
</dbReference>
<dbReference type="PANTHER" id="PTHR48075">
    <property type="entry name" value="3-HYDROXYACYL-COA DEHYDROGENASE FAMILY PROTEIN"/>
    <property type="match status" value="1"/>
</dbReference>
<dbReference type="GO" id="GO:0070403">
    <property type="term" value="F:NAD+ binding"/>
    <property type="evidence" value="ECO:0007669"/>
    <property type="project" value="InterPro"/>
</dbReference>
<dbReference type="SUPFAM" id="SSF51735">
    <property type="entry name" value="NAD(P)-binding Rossmann-fold domains"/>
    <property type="match status" value="1"/>
</dbReference>
<dbReference type="RefSeq" id="WP_124081201.1">
    <property type="nucleotide sequence ID" value="NZ_UWPJ01000027.1"/>
</dbReference>
<dbReference type="Gene3D" id="3.40.50.720">
    <property type="entry name" value="NAD(P)-binding Rossmann-like Domain"/>
    <property type="match status" value="1"/>
</dbReference>
<feature type="domain" description="3-hydroxyacyl-CoA dehydrogenase NAD binding" evidence="3">
    <location>
        <begin position="7"/>
        <end position="184"/>
    </location>
</feature>
<dbReference type="InterPro" id="IPR006108">
    <property type="entry name" value="3HC_DH_C"/>
</dbReference>
<accession>A0A3P4B5N3</accession>
<dbReference type="EC" id="1.1.1.-" evidence="4"/>
<dbReference type="GO" id="GO:0016616">
    <property type="term" value="F:oxidoreductase activity, acting on the CH-OH group of donors, NAD or NADP as acceptor"/>
    <property type="evidence" value="ECO:0007669"/>
    <property type="project" value="InterPro"/>
</dbReference>
<name>A0A3P4B5N3_9BURK</name>
<feature type="domain" description="3-hydroxyacyl-CoA dehydrogenase C-terminal" evidence="2">
    <location>
        <begin position="187"/>
        <end position="284"/>
    </location>
</feature>
<dbReference type="InterPro" id="IPR006176">
    <property type="entry name" value="3-OHacyl-CoA_DH_NAD-bd"/>
</dbReference>
<dbReference type="AlphaFoldDB" id="A0A3P4B5N3"/>
<dbReference type="Pfam" id="PF00725">
    <property type="entry name" value="3HCDH"/>
    <property type="match status" value="2"/>
</dbReference>
<dbReference type="Gene3D" id="1.10.1040.50">
    <property type="match status" value="1"/>
</dbReference>
<dbReference type="GO" id="GO:0006631">
    <property type="term" value="P:fatty acid metabolic process"/>
    <property type="evidence" value="ECO:0007669"/>
    <property type="project" value="InterPro"/>
</dbReference>
<evidence type="ECO:0000259" key="2">
    <source>
        <dbReference type="Pfam" id="PF00725"/>
    </source>
</evidence>
<evidence type="ECO:0000256" key="1">
    <source>
        <dbReference type="ARBA" id="ARBA00023002"/>
    </source>
</evidence>
<reference evidence="4 5" key="1">
    <citation type="submission" date="2018-10" db="EMBL/GenBank/DDBJ databases">
        <authorList>
            <person name="Criscuolo A."/>
        </authorList>
    </citation>
    <scope>NUCLEOTIDE SEQUENCE [LARGE SCALE GENOMIC DNA]</scope>
    <source>
        <strain evidence="4">DnA1</strain>
    </source>
</reference>
<evidence type="ECO:0000313" key="4">
    <source>
        <dbReference type="EMBL" id="VCU71613.1"/>
    </source>
</evidence>